<evidence type="ECO:0000256" key="1">
    <source>
        <dbReference type="SAM" id="MobiDB-lite"/>
    </source>
</evidence>
<dbReference type="EMBL" id="BAAARW010000016">
    <property type="protein sequence ID" value="GAA2426485.1"/>
    <property type="molecule type" value="Genomic_DNA"/>
</dbReference>
<evidence type="ECO:0000313" key="2">
    <source>
        <dbReference type="EMBL" id="GAA2426485.1"/>
    </source>
</evidence>
<sequence>MGVEWLLLVLWSGGRLGLAQYRQCDAHDDGLGQHHQGLGEHGRQEIGHNTPSRDCRSRSLMTIKLDVPV</sequence>
<gene>
    <name evidence="2" type="ORF">GCM10010191_43770</name>
</gene>
<proteinExistence type="predicted"/>
<comment type="caution">
    <text evidence="2">The sequence shown here is derived from an EMBL/GenBank/DDBJ whole genome shotgun (WGS) entry which is preliminary data.</text>
</comment>
<organism evidence="2 3">
    <name type="scientific">Actinomadura vinacea</name>
    <dbReference type="NCBI Taxonomy" id="115336"/>
    <lineage>
        <taxon>Bacteria</taxon>
        <taxon>Bacillati</taxon>
        <taxon>Actinomycetota</taxon>
        <taxon>Actinomycetes</taxon>
        <taxon>Streptosporangiales</taxon>
        <taxon>Thermomonosporaceae</taxon>
        <taxon>Actinomadura</taxon>
    </lineage>
</organism>
<keyword evidence="3" id="KW-1185">Reference proteome</keyword>
<reference evidence="2 3" key="1">
    <citation type="journal article" date="2019" name="Int. J. Syst. Evol. Microbiol.">
        <title>The Global Catalogue of Microorganisms (GCM) 10K type strain sequencing project: providing services to taxonomists for standard genome sequencing and annotation.</title>
        <authorList>
            <consortium name="The Broad Institute Genomics Platform"/>
            <consortium name="The Broad Institute Genome Sequencing Center for Infectious Disease"/>
            <person name="Wu L."/>
            <person name="Ma J."/>
        </authorList>
    </citation>
    <scope>NUCLEOTIDE SEQUENCE [LARGE SCALE GENOMIC DNA]</scope>
    <source>
        <strain evidence="2 3">JCM 3325</strain>
    </source>
</reference>
<evidence type="ECO:0000313" key="3">
    <source>
        <dbReference type="Proteomes" id="UP001501231"/>
    </source>
</evidence>
<feature type="region of interest" description="Disordered" evidence="1">
    <location>
        <begin position="30"/>
        <end position="54"/>
    </location>
</feature>
<dbReference type="Proteomes" id="UP001501231">
    <property type="component" value="Unassembled WGS sequence"/>
</dbReference>
<accession>A0ABN3JBH9</accession>
<protein>
    <recommendedName>
        <fullName evidence="4">Secreted protein</fullName>
    </recommendedName>
</protein>
<evidence type="ECO:0008006" key="4">
    <source>
        <dbReference type="Google" id="ProtNLM"/>
    </source>
</evidence>
<name>A0ABN3JBH9_9ACTN</name>